<dbReference type="Proteomes" id="UP000018458">
    <property type="component" value="Unassembled WGS sequence"/>
</dbReference>
<evidence type="ECO:0000313" key="2">
    <source>
        <dbReference type="Proteomes" id="UP000018458"/>
    </source>
</evidence>
<organism evidence="1 2">
    <name type="scientific">Succinatimonas hippei (strain DSM 22608 / JCM 16073 / KCTC 15190 / YIT 12066)</name>
    <dbReference type="NCBI Taxonomy" id="762983"/>
    <lineage>
        <taxon>Bacteria</taxon>
        <taxon>Pseudomonadati</taxon>
        <taxon>Pseudomonadota</taxon>
        <taxon>Gammaproteobacteria</taxon>
        <taxon>Aeromonadales</taxon>
        <taxon>Succinivibrionaceae</taxon>
        <taxon>Succinatimonas</taxon>
    </lineage>
</organism>
<dbReference type="HOGENOM" id="CLU_3240537_0_0_6"/>
<evidence type="ECO:0000313" key="1">
    <source>
        <dbReference type="EMBL" id="EFY06815.1"/>
    </source>
</evidence>
<sequence>MRKEQSRPYLRNVLTLFNKTKGMRVITTAANNAVYLNKRRSHL</sequence>
<proteinExistence type="predicted"/>
<dbReference type="AlphaFoldDB" id="E8LKZ1"/>
<accession>E8LKZ1</accession>
<gene>
    <name evidence="1" type="ORF">HMPREF9444_01396</name>
</gene>
<name>E8LKZ1_SUCHY</name>
<dbReference type="EMBL" id="AEVO01000079">
    <property type="protein sequence ID" value="EFY06815.1"/>
    <property type="molecule type" value="Genomic_DNA"/>
</dbReference>
<reference evidence="1 2" key="1">
    <citation type="submission" date="2011-01" db="EMBL/GenBank/DDBJ databases">
        <authorList>
            <person name="Weinstock G."/>
            <person name="Sodergren E."/>
            <person name="Clifton S."/>
            <person name="Fulton L."/>
            <person name="Fulton B."/>
            <person name="Courtney L."/>
            <person name="Fronick C."/>
            <person name="Harrison M."/>
            <person name="Strong C."/>
            <person name="Farmer C."/>
            <person name="Delahaunty K."/>
            <person name="Markovic C."/>
            <person name="Hall O."/>
            <person name="Minx P."/>
            <person name="Tomlinson C."/>
            <person name="Mitreva M."/>
            <person name="Hou S."/>
            <person name="Chen J."/>
            <person name="Wollam A."/>
            <person name="Pepin K.H."/>
            <person name="Johnson M."/>
            <person name="Bhonagiri V."/>
            <person name="Zhang X."/>
            <person name="Suruliraj S."/>
            <person name="Warren W."/>
            <person name="Chinwalla A."/>
            <person name="Mardis E.R."/>
            <person name="Wilson R.K."/>
        </authorList>
    </citation>
    <scope>NUCLEOTIDE SEQUENCE [LARGE SCALE GENOMIC DNA]</scope>
    <source>
        <strain evidence="2">DSM 22608 / JCM 16073 / KCTC 15190 / YIT 12066</strain>
    </source>
</reference>
<comment type="caution">
    <text evidence="1">The sequence shown here is derived from an EMBL/GenBank/DDBJ whole genome shotgun (WGS) entry which is preliminary data.</text>
</comment>
<keyword evidence="2" id="KW-1185">Reference proteome</keyword>
<protein>
    <submittedName>
        <fullName evidence="1">Uncharacterized protein</fullName>
    </submittedName>
</protein>